<dbReference type="Proteomes" id="UP000693970">
    <property type="component" value="Unassembled WGS sequence"/>
</dbReference>
<feature type="region of interest" description="Disordered" evidence="1">
    <location>
        <begin position="1"/>
        <end position="70"/>
    </location>
</feature>
<accession>A0A9K3M684</accession>
<proteinExistence type="predicted"/>
<protein>
    <submittedName>
        <fullName evidence="2">Uncharacterized protein</fullName>
    </submittedName>
</protein>
<evidence type="ECO:0000313" key="3">
    <source>
        <dbReference type="Proteomes" id="UP000693970"/>
    </source>
</evidence>
<evidence type="ECO:0000256" key="1">
    <source>
        <dbReference type="SAM" id="MobiDB-lite"/>
    </source>
</evidence>
<feature type="region of interest" description="Disordered" evidence="1">
    <location>
        <begin position="87"/>
        <end position="199"/>
    </location>
</feature>
<evidence type="ECO:0000313" key="2">
    <source>
        <dbReference type="EMBL" id="KAG7374732.1"/>
    </source>
</evidence>
<keyword evidence="3" id="KW-1185">Reference proteome</keyword>
<organism evidence="2 3">
    <name type="scientific">Nitzschia inconspicua</name>
    <dbReference type="NCBI Taxonomy" id="303405"/>
    <lineage>
        <taxon>Eukaryota</taxon>
        <taxon>Sar</taxon>
        <taxon>Stramenopiles</taxon>
        <taxon>Ochrophyta</taxon>
        <taxon>Bacillariophyta</taxon>
        <taxon>Bacillariophyceae</taxon>
        <taxon>Bacillariophycidae</taxon>
        <taxon>Bacillariales</taxon>
        <taxon>Bacillariaceae</taxon>
        <taxon>Nitzschia</taxon>
    </lineage>
</organism>
<dbReference type="AlphaFoldDB" id="A0A9K3M684"/>
<comment type="caution">
    <text evidence="2">The sequence shown here is derived from an EMBL/GenBank/DDBJ whole genome shotgun (WGS) entry which is preliminary data.</text>
</comment>
<sequence>MQLPAEVVVESTSFHARPVPSTLSHPNIPVRRLDPAKLRSFPTNADKKVTPSGHSSHLDSPANAACTDREDAKARLKQRLAMRNAVKKLQNDQSASPADMTSPRAFTTSKVRDRLSRGSAEVNTRESSRPSIHSQNDASKMNMPDDVPGTISLPLRSATKQSSPPAHSKELLDAAMKTPRAGNARNPYPDSTAGEEVSDAAVATVPNLSSDTPNGGCLDWDPDRDSKLQREAALACALAEPDADESSSIIQLAREIQQAAEDELSFHGSLHSSMDPRGNYGF</sequence>
<dbReference type="EMBL" id="JAGRRH010000001">
    <property type="protein sequence ID" value="KAG7374732.1"/>
    <property type="molecule type" value="Genomic_DNA"/>
</dbReference>
<feature type="compositionally biased region" description="Polar residues" evidence="1">
    <location>
        <begin position="129"/>
        <end position="139"/>
    </location>
</feature>
<reference evidence="2" key="2">
    <citation type="submission" date="2021-04" db="EMBL/GenBank/DDBJ databases">
        <authorList>
            <person name="Podell S."/>
        </authorList>
    </citation>
    <scope>NUCLEOTIDE SEQUENCE</scope>
    <source>
        <strain evidence="2">Hildebrandi</strain>
    </source>
</reference>
<gene>
    <name evidence="2" type="ORF">IV203_013827</name>
</gene>
<reference evidence="2" key="1">
    <citation type="journal article" date="2021" name="Sci. Rep.">
        <title>Diploid genomic architecture of Nitzschia inconspicua, an elite biomass production diatom.</title>
        <authorList>
            <person name="Oliver A."/>
            <person name="Podell S."/>
            <person name="Pinowska A."/>
            <person name="Traller J.C."/>
            <person name="Smith S.R."/>
            <person name="McClure R."/>
            <person name="Beliaev A."/>
            <person name="Bohutskyi P."/>
            <person name="Hill E.A."/>
            <person name="Rabines A."/>
            <person name="Zheng H."/>
            <person name="Allen L.Z."/>
            <person name="Kuo A."/>
            <person name="Grigoriev I.V."/>
            <person name="Allen A.E."/>
            <person name="Hazlebeck D."/>
            <person name="Allen E.E."/>
        </authorList>
    </citation>
    <scope>NUCLEOTIDE SEQUENCE</scope>
    <source>
        <strain evidence="2">Hildebrandi</strain>
    </source>
</reference>
<name>A0A9K3M684_9STRA</name>